<dbReference type="AlphaFoldDB" id="A0A814DKY7"/>
<evidence type="ECO:0000259" key="12">
    <source>
        <dbReference type="Pfam" id="PF00999"/>
    </source>
</evidence>
<dbReference type="GO" id="GO:0015385">
    <property type="term" value="F:sodium:proton antiporter activity"/>
    <property type="evidence" value="ECO:0007669"/>
    <property type="project" value="InterPro"/>
</dbReference>
<protein>
    <recommendedName>
        <fullName evidence="9">Sodium/hydrogen exchanger</fullName>
    </recommendedName>
</protein>
<keyword evidence="2 9" id="KW-0813">Transport</keyword>
<comment type="subcellular location">
    <subcellularLocation>
        <location evidence="1">Membrane</location>
        <topology evidence="1">Multi-pass membrane protein</topology>
    </subcellularLocation>
</comment>
<keyword evidence="6 9" id="KW-0406">Ion transport</keyword>
<name>A0A814DKY7_9BILA</name>
<feature type="transmembrane region" description="Helical" evidence="11">
    <location>
        <begin position="27"/>
        <end position="44"/>
    </location>
</feature>
<dbReference type="PANTHER" id="PTHR10110:SF98">
    <property type="entry name" value="SODIUM_HYDROGEN EXCHANGER"/>
    <property type="match status" value="1"/>
</dbReference>
<evidence type="ECO:0000313" key="14">
    <source>
        <dbReference type="Proteomes" id="UP000663879"/>
    </source>
</evidence>
<feature type="compositionally biased region" description="Polar residues" evidence="10">
    <location>
        <begin position="571"/>
        <end position="587"/>
    </location>
</feature>
<gene>
    <name evidence="13" type="ORF">OXX778_LOCUS14173</name>
</gene>
<dbReference type="NCBIfam" id="TIGR00840">
    <property type="entry name" value="b_cpa1"/>
    <property type="match status" value="1"/>
</dbReference>
<dbReference type="GO" id="GO:0005886">
    <property type="term" value="C:plasma membrane"/>
    <property type="evidence" value="ECO:0007669"/>
    <property type="project" value="TreeGrafter"/>
</dbReference>
<feature type="transmembrane region" description="Helical" evidence="11">
    <location>
        <begin position="306"/>
        <end position="323"/>
    </location>
</feature>
<evidence type="ECO:0000256" key="1">
    <source>
        <dbReference type="ARBA" id="ARBA00004141"/>
    </source>
</evidence>
<dbReference type="GO" id="GO:0015386">
    <property type="term" value="F:potassium:proton antiporter activity"/>
    <property type="evidence" value="ECO:0007669"/>
    <property type="project" value="TreeGrafter"/>
</dbReference>
<feature type="transmembrane region" description="Helical" evidence="11">
    <location>
        <begin position="165"/>
        <end position="187"/>
    </location>
</feature>
<dbReference type="Gene3D" id="6.10.140.1330">
    <property type="match status" value="1"/>
</dbReference>
<keyword evidence="3 9" id="KW-0812">Transmembrane</keyword>
<feature type="transmembrane region" description="Helical" evidence="11">
    <location>
        <begin position="107"/>
        <end position="125"/>
    </location>
</feature>
<feature type="transmembrane region" description="Helical" evidence="11">
    <location>
        <begin position="131"/>
        <end position="153"/>
    </location>
</feature>
<dbReference type="Pfam" id="PF00999">
    <property type="entry name" value="Na_H_Exchanger"/>
    <property type="match status" value="1"/>
</dbReference>
<keyword evidence="4 11" id="KW-1133">Transmembrane helix</keyword>
<comment type="caution">
    <text evidence="13">The sequence shown here is derived from an EMBL/GenBank/DDBJ whole genome shotgun (WGS) entry which is preliminary data.</text>
</comment>
<evidence type="ECO:0000256" key="11">
    <source>
        <dbReference type="SAM" id="Phobius"/>
    </source>
</evidence>
<dbReference type="InterPro" id="IPR006153">
    <property type="entry name" value="Cation/H_exchanger_TM"/>
</dbReference>
<feature type="non-terminal residue" evidence="13">
    <location>
        <position position="1"/>
    </location>
</feature>
<dbReference type="PANTHER" id="PTHR10110">
    <property type="entry name" value="SODIUM/HYDROGEN EXCHANGER"/>
    <property type="match status" value="1"/>
</dbReference>
<feature type="transmembrane region" description="Helical" evidence="11">
    <location>
        <begin position="425"/>
        <end position="446"/>
    </location>
</feature>
<dbReference type="Proteomes" id="UP000663879">
    <property type="component" value="Unassembled WGS sequence"/>
</dbReference>
<comment type="similarity">
    <text evidence="9">Belongs to the monovalent cation:proton antiporter 1 (CPA1) transporter (TC 2.A.36) family.</text>
</comment>
<dbReference type="GO" id="GO:0051453">
    <property type="term" value="P:regulation of intracellular pH"/>
    <property type="evidence" value="ECO:0007669"/>
    <property type="project" value="TreeGrafter"/>
</dbReference>
<evidence type="ECO:0000256" key="10">
    <source>
        <dbReference type="SAM" id="MobiDB-lite"/>
    </source>
</evidence>
<evidence type="ECO:0000256" key="3">
    <source>
        <dbReference type="ARBA" id="ARBA00022692"/>
    </source>
</evidence>
<sequence length="727" mass="82150">LNLRNSEEEKKIDEMLPKRKKDTLSKFKNFYLFIILLFIFINRVRSTTVEFEAGDEKTEKRYQVAKFNFAEVSSVYAITLWILIGSLAKIGFHLFHKITDKIPESCLLIIIGLIVGGLFYASKVADEKSYVLNSATFFLFLLPPIILEAGYFMPNRPFFNNVGTILILAFLNTIFNTFTIGFTLWGFSFTPLYGGVKFGLIDCMVFASLISSVDPVAVLATFVEINVNDMLYIIVFGESLLNDGVSVVLYRLFYAFAEIGQENIIVVDGVLGCVSFLVVALGGTLIGIIFGLIASFTTKYTEKTPVLEPLIVITIAYLSYLTAEMTSTSSILAITACGMFMKQYVEFNVSKKSNATIEFILKMAASIMETIIFMFMGLSTISDQHSWNTGFVLITIVCCCVYRFIGVLIFANLSNSKRLMKLQFTDMLIMSYGGIRGAIAFALALVLDENKIPRKKEFVTATIAVVMFTVFVQGTTIGALVNYLKIKRKETEEPTASAKLTNRLIDHVMSSLEVISGVAGKHATRNKVRQFDRKYLKPLLLREFLSNDEKLLVTFKKINELNMARMAENPKLSQNNNSNQEFTNISLEPSGVEENVTSPIPSRNKRRLTIFPGSKSSKPKDDIKDLLDTAMYTAERRPTLYFPNVDDEDNDEYLTRRRKSRSGSVFNFDKRRESKLASINLNRRKSKSAIKYIDEVNEENANDFRLQVANNFKQRPVSPSFELNERI</sequence>
<reference evidence="13" key="1">
    <citation type="submission" date="2021-02" db="EMBL/GenBank/DDBJ databases">
        <authorList>
            <person name="Nowell W R."/>
        </authorList>
    </citation>
    <scope>NUCLEOTIDE SEQUENCE</scope>
    <source>
        <strain evidence="13">Ploen Becks lab</strain>
    </source>
</reference>
<keyword evidence="9" id="KW-0050">Antiport</keyword>
<evidence type="ECO:0000256" key="7">
    <source>
        <dbReference type="ARBA" id="ARBA00023136"/>
    </source>
</evidence>
<keyword evidence="5" id="KW-0915">Sodium</keyword>
<feature type="transmembrane region" description="Helical" evidence="11">
    <location>
        <begin position="265"/>
        <end position="294"/>
    </location>
</feature>
<dbReference type="EMBL" id="CAJNOC010002864">
    <property type="protein sequence ID" value="CAF0955513.1"/>
    <property type="molecule type" value="Genomic_DNA"/>
</dbReference>
<evidence type="ECO:0000256" key="4">
    <source>
        <dbReference type="ARBA" id="ARBA00022989"/>
    </source>
</evidence>
<dbReference type="OrthoDB" id="196264at2759"/>
<evidence type="ECO:0000256" key="9">
    <source>
        <dbReference type="RuleBase" id="RU003722"/>
    </source>
</evidence>
<organism evidence="13 14">
    <name type="scientific">Brachionus calyciflorus</name>
    <dbReference type="NCBI Taxonomy" id="104777"/>
    <lineage>
        <taxon>Eukaryota</taxon>
        <taxon>Metazoa</taxon>
        <taxon>Spiralia</taxon>
        <taxon>Gnathifera</taxon>
        <taxon>Rotifera</taxon>
        <taxon>Eurotatoria</taxon>
        <taxon>Monogononta</taxon>
        <taxon>Pseudotrocha</taxon>
        <taxon>Ploima</taxon>
        <taxon>Brachionidae</taxon>
        <taxon>Brachionus</taxon>
    </lineage>
</organism>
<dbReference type="GO" id="GO:0098719">
    <property type="term" value="P:sodium ion import across plasma membrane"/>
    <property type="evidence" value="ECO:0007669"/>
    <property type="project" value="TreeGrafter"/>
</dbReference>
<evidence type="ECO:0000256" key="8">
    <source>
        <dbReference type="ARBA" id="ARBA00023201"/>
    </source>
</evidence>
<feature type="transmembrane region" description="Helical" evidence="11">
    <location>
        <begin position="390"/>
        <end position="413"/>
    </location>
</feature>
<feature type="transmembrane region" description="Helical" evidence="11">
    <location>
        <begin position="75"/>
        <end position="95"/>
    </location>
</feature>
<feature type="region of interest" description="Disordered" evidence="10">
    <location>
        <begin position="571"/>
        <end position="622"/>
    </location>
</feature>
<feature type="transmembrane region" description="Helical" evidence="11">
    <location>
        <begin position="230"/>
        <end position="253"/>
    </location>
</feature>
<accession>A0A814DKY7</accession>
<feature type="domain" description="Cation/H+ exchanger transmembrane" evidence="12">
    <location>
        <begin position="86"/>
        <end position="482"/>
    </location>
</feature>
<dbReference type="PRINTS" id="PR01084">
    <property type="entry name" value="NAHEXCHNGR"/>
</dbReference>
<feature type="transmembrane region" description="Helical" evidence="11">
    <location>
        <begin position="359"/>
        <end position="378"/>
    </location>
</feature>
<dbReference type="InterPro" id="IPR004709">
    <property type="entry name" value="NaH_exchanger"/>
</dbReference>
<dbReference type="InterPro" id="IPR018422">
    <property type="entry name" value="Cation/H_exchanger_CPA1"/>
</dbReference>
<keyword evidence="8 9" id="KW-0739">Sodium transport</keyword>
<proteinExistence type="inferred from homology"/>
<feature type="transmembrane region" description="Helical" evidence="11">
    <location>
        <begin position="458"/>
        <end position="481"/>
    </location>
</feature>
<evidence type="ECO:0000313" key="13">
    <source>
        <dbReference type="EMBL" id="CAF0955513.1"/>
    </source>
</evidence>
<keyword evidence="14" id="KW-1185">Reference proteome</keyword>
<evidence type="ECO:0000256" key="5">
    <source>
        <dbReference type="ARBA" id="ARBA00023053"/>
    </source>
</evidence>
<evidence type="ECO:0000256" key="2">
    <source>
        <dbReference type="ARBA" id="ARBA00022448"/>
    </source>
</evidence>
<evidence type="ECO:0000256" key="6">
    <source>
        <dbReference type="ARBA" id="ARBA00023065"/>
    </source>
</evidence>
<keyword evidence="7 11" id="KW-0472">Membrane</keyword>